<keyword evidence="8 10" id="KW-0560">Oxidoreductase</keyword>
<evidence type="ECO:0000313" key="14">
    <source>
        <dbReference type="Proteomes" id="UP000254331"/>
    </source>
</evidence>
<comment type="function">
    <text evidence="10">Catalyzes the last two steps in the biosynthesis of 5-methylaminomethyl-2-thiouridine (mnm(5)s(2)U) at the wobble position (U34) in tRNA. Catalyzes the FAD-dependent demodification of cmnm(5)s(2)U34 to nm(5)s(2)U34, followed by the transfer of a methyl group from S-adenosyl-L-methionine to nm(5)s(2)U34, to form mnm(5)s(2)U34.</text>
</comment>
<dbReference type="InterPro" id="IPR006076">
    <property type="entry name" value="FAD-dep_OxRdtase"/>
</dbReference>
<dbReference type="GO" id="GO:0002098">
    <property type="term" value="P:tRNA wobble uridine modification"/>
    <property type="evidence" value="ECO:0007669"/>
    <property type="project" value="TreeGrafter"/>
</dbReference>
<dbReference type="AlphaFoldDB" id="A0A379FC24"/>
<dbReference type="EMBL" id="UGTW01000001">
    <property type="protein sequence ID" value="SUC17149.1"/>
    <property type="molecule type" value="Genomic_DNA"/>
</dbReference>
<keyword evidence="4 10" id="KW-0808">Transferase</keyword>
<dbReference type="PANTHER" id="PTHR13847">
    <property type="entry name" value="SARCOSINE DEHYDROGENASE-RELATED"/>
    <property type="match status" value="1"/>
</dbReference>
<accession>A0A379FC24</accession>
<evidence type="ECO:0000256" key="5">
    <source>
        <dbReference type="ARBA" id="ARBA00022691"/>
    </source>
</evidence>
<comment type="subcellular location">
    <subcellularLocation>
        <location evidence="10">Cytoplasm</location>
    </subcellularLocation>
</comment>
<protein>
    <recommendedName>
        <fullName evidence="10">tRNA 5-methylaminomethyl-2-thiouridine biosynthesis bifunctional protein MnmC</fullName>
        <shortName evidence="10">tRNA mnm(5)s(2)U biosynthesis bifunctional protein</shortName>
    </recommendedName>
    <domain>
        <recommendedName>
            <fullName evidence="10">tRNA (mnm(5)s(2)U34)-methyltransferase</fullName>
            <ecNumber evidence="10">2.1.1.61</ecNumber>
        </recommendedName>
    </domain>
    <domain>
        <recommendedName>
            <fullName evidence="10">FAD-dependent cmnm(5)s(2)U34 oxidoreductase</fullName>
            <ecNumber evidence="10">1.5.-.-</ecNumber>
        </recommendedName>
    </domain>
</protein>
<dbReference type="InterPro" id="IPR008471">
    <property type="entry name" value="MnmC-like_methylTransf"/>
</dbReference>
<dbReference type="NCBIfam" id="NF002484">
    <property type="entry name" value="PRK01747.1-5"/>
    <property type="match status" value="1"/>
</dbReference>
<evidence type="ECO:0000256" key="2">
    <source>
        <dbReference type="ARBA" id="ARBA00022603"/>
    </source>
</evidence>
<dbReference type="RefSeq" id="WP_036935513.1">
    <property type="nucleotide sequence ID" value="NZ_CAXOHZ010000010.1"/>
</dbReference>
<dbReference type="GO" id="GO:0050660">
    <property type="term" value="F:flavin adenine dinucleotide binding"/>
    <property type="evidence" value="ECO:0007669"/>
    <property type="project" value="UniProtKB-UniRule"/>
</dbReference>
<comment type="similarity">
    <text evidence="10">In the C-terminal section; belongs to the DAO family.</text>
</comment>
<evidence type="ECO:0000256" key="1">
    <source>
        <dbReference type="ARBA" id="ARBA00022490"/>
    </source>
</evidence>
<comment type="catalytic activity">
    <reaction evidence="10">
        <text>5-aminomethyl-2-thiouridine(34) in tRNA + S-adenosyl-L-methionine = 5-methylaminomethyl-2-thiouridine(34) in tRNA + S-adenosyl-L-homocysteine + H(+)</text>
        <dbReference type="Rhea" id="RHEA:19569"/>
        <dbReference type="Rhea" id="RHEA-COMP:10195"/>
        <dbReference type="Rhea" id="RHEA-COMP:10197"/>
        <dbReference type="ChEBI" id="CHEBI:15378"/>
        <dbReference type="ChEBI" id="CHEBI:57856"/>
        <dbReference type="ChEBI" id="CHEBI:59789"/>
        <dbReference type="ChEBI" id="CHEBI:74454"/>
        <dbReference type="ChEBI" id="CHEBI:74455"/>
        <dbReference type="EC" id="2.1.1.61"/>
    </reaction>
</comment>
<dbReference type="InterPro" id="IPR036188">
    <property type="entry name" value="FAD/NAD-bd_sf"/>
</dbReference>
<feature type="region of interest" description="FAD-dependent cmnm(5)s(2)U34 oxidoreductase" evidence="10">
    <location>
        <begin position="270"/>
        <end position="683"/>
    </location>
</feature>
<evidence type="ECO:0000259" key="12">
    <source>
        <dbReference type="Pfam" id="PF05430"/>
    </source>
</evidence>
<dbReference type="Gene3D" id="3.40.50.150">
    <property type="entry name" value="Vaccinia Virus protein VP39"/>
    <property type="match status" value="1"/>
</dbReference>
<dbReference type="NCBIfam" id="NF033855">
    <property type="entry name" value="tRNA_MNMC2"/>
    <property type="match status" value="1"/>
</dbReference>
<dbReference type="GO" id="GO:0004808">
    <property type="term" value="F:tRNA (5-methylaminomethyl-2-thiouridylate)(34)-methyltransferase activity"/>
    <property type="evidence" value="ECO:0007669"/>
    <property type="project" value="UniProtKB-EC"/>
</dbReference>
<dbReference type="EC" id="2.1.1.61" evidence="10"/>
<dbReference type="HAMAP" id="MF_01102">
    <property type="entry name" value="MnmC"/>
    <property type="match status" value="1"/>
</dbReference>
<dbReference type="GO" id="GO:0016645">
    <property type="term" value="F:oxidoreductase activity, acting on the CH-NH group of donors"/>
    <property type="evidence" value="ECO:0007669"/>
    <property type="project" value="InterPro"/>
</dbReference>
<dbReference type="OrthoDB" id="9786494at2"/>
<keyword evidence="1 10" id="KW-0963">Cytoplasm</keyword>
<keyword evidence="5 10" id="KW-0949">S-adenosyl-L-methionine</keyword>
<keyword evidence="9 10" id="KW-0511">Multifunctional enzyme</keyword>
<organism evidence="13 14">
    <name type="scientific">Proteus vulgaris</name>
    <dbReference type="NCBI Taxonomy" id="585"/>
    <lineage>
        <taxon>Bacteria</taxon>
        <taxon>Pseudomonadati</taxon>
        <taxon>Pseudomonadota</taxon>
        <taxon>Gammaproteobacteria</taxon>
        <taxon>Enterobacterales</taxon>
        <taxon>Morganellaceae</taxon>
        <taxon>Proteus</taxon>
    </lineage>
</organism>
<gene>
    <name evidence="10 13" type="primary">mnmC</name>
    <name evidence="13" type="ORF">NCTC10376_03083</name>
</gene>
<keyword evidence="7 10" id="KW-0274">FAD</keyword>
<name>A0A379FC24_PROVU</name>
<dbReference type="Pfam" id="PF01266">
    <property type="entry name" value="DAO"/>
    <property type="match status" value="1"/>
</dbReference>
<evidence type="ECO:0000256" key="8">
    <source>
        <dbReference type="ARBA" id="ARBA00023002"/>
    </source>
</evidence>
<feature type="domain" description="FAD dependent oxidoreductase" evidence="11">
    <location>
        <begin position="266"/>
        <end position="646"/>
    </location>
</feature>
<dbReference type="EC" id="1.5.-.-" evidence="10"/>
<comment type="cofactor">
    <cofactor evidence="10">
        <name>FAD</name>
        <dbReference type="ChEBI" id="CHEBI:57692"/>
    </cofactor>
</comment>
<sequence length="683" mass="77381">MNNSPINTASLSWNELGTPISEQFGDIYFSNQDGLEETRHVFLHGNHFPLRFGTHVRSECVIAETGFGTGLNFLTLWQAFEQFKQTSPNARLKRLHYVSFEKFPLTKNDLQSAHCNWPELEKYSKALCAQWPLPLAGCHRIILADGAITLDLWFGDINTLLPQTRQALHNKVDAWFLDGFAPSKNPQMWSETLFQSMADSMRENGTFSTFTAAGIVKRGLQRVGFEIKKIKGFGQKREMLTGVFPHSPSPEYLPYYARPHATQAQDIAIIGGGIASTFIALSCLRRGAKVTLYCEDKQPATNASGNRQGVLYPLLNGKSDEIEQFFTTAFLFARRTYDNLRQAGIMFSHQWSGVAQLIYNDRVRKKAERIINHSVSFHEIARYCSQDEINTLCGLDINYEGLFYPQAGWLSPTELTTQALKYAQQLGLILQFNHQVTQINVQGAFWCLDIVHQNENQVTQVQSQHDCVILANGHRITDFSQSAKLPISAVRGQVSHIPTTKTLSKLKTVLCYDGYFTPVDHQDNLHCVGASFRRDRLDLTVSSEEQEDNQYHLTHCLAKTPWCFDVDFSQNNARVGIRCTIRDHLPLLGEVPDFENLLLAYTHLDRFKRRRQIPVLAPAYHQLYILSALGSRGLCSAPLSAEILASQIFDEPFPVEDSVLNALHPNRFWVRPLLRGKAIEVKK</sequence>
<dbReference type="GO" id="GO:0005737">
    <property type="term" value="C:cytoplasm"/>
    <property type="evidence" value="ECO:0007669"/>
    <property type="project" value="UniProtKB-SubCell"/>
</dbReference>
<dbReference type="FunFam" id="3.40.50.150:FF:000107">
    <property type="entry name" value="tRNA 5-methylaminomethyl-2-thiouridine biosynthesis bifunctional protein MnmC"/>
    <property type="match status" value="1"/>
</dbReference>
<reference evidence="13 14" key="1">
    <citation type="submission" date="2018-06" db="EMBL/GenBank/DDBJ databases">
        <authorList>
            <consortium name="Pathogen Informatics"/>
            <person name="Doyle S."/>
        </authorList>
    </citation>
    <scope>NUCLEOTIDE SEQUENCE [LARGE SCALE GENOMIC DNA]</scope>
    <source>
        <strain evidence="13 14">NCTC10376</strain>
    </source>
</reference>
<dbReference type="GO" id="GO:0032259">
    <property type="term" value="P:methylation"/>
    <property type="evidence" value="ECO:0007669"/>
    <property type="project" value="UniProtKB-KW"/>
</dbReference>
<dbReference type="NCBIfam" id="TIGR03197">
    <property type="entry name" value="MnmC_Cterm"/>
    <property type="match status" value="1"/>
</dbReference>
<evidence type="ECO:0000256" key="3">
    <source>
        <dbReference type="ARBA" id="ARBA00022630"/>
    </source>
</evidence>
<dbReference type="InterPro" id="IPR017610">
    <property type="entry name" value="tRNA_S-uridine_synth_MnmC_C"/>
</dbReference>
<dbReference type="Proteomes" id="UP000254331">
    <property type="component" value="Unassembled WGS sequence"/>
</dbReference>
<dbReference type="InterPro" id="IPR023032">
    <property type="entry name" value="tRNA_MAMT_biosynth_bifunc_MnmC"/>
</dbReference>
<dbReference type="PANTHER" id="PTHR13847:SF283">
    <property type="entry name" value="TRNA 5-METHYLAMINOMETHYL-2-THIOURIDINE BIOSYNTHESIS BIFUNCTIONAL PROTEIN MNMC"/>
    <property type="match status" value="1"/>
</dbReference>
<dbReference type="InterPro" id="IPR029063">
    <property type="entry name" value="SAM-dependent_MTases_sf"/>
</dbReference>
<dbReference type="GeneID" id="93393736"/>
<evidence type="ECO:0000259" key="11">
    <source>
        <dbReference type="Pfam" id="PF01266"/>
    </source>
</evidence>
<evidence type="ECO:0000313" key="13">
    <source>
        <dbReference type="EMBL" id="SUC17149.1"/>
    </source>
</evidence>
<dbReference type="Gene3D" id="3.30.9.10">
    <property type="entry name" value="D-Amino Acid Oxidase, subunit A, domain 2"/>
    <property type="match status" value="1"/>
</dbReference>
<dbReference type="SUPFAM" id="SSF51905">
    <property type="entry name" value="FAD/NAD(P)-binding domain"/>
    <property type="match status" value="1"/>
</dbReference>
<keyword evidence="2 10" id="KW-0489">Methyltransferase</keyword>
<proteinExistence type="inferred from homology"/>
<feature type="domain" description="MnmC-like methyltransferase" evidence="12">
    <location>
        <begin position="118"/>
        <end position="243"/>
    </location>
</feature>
<evidence type="ECO:0000256" key="6">
    <source>
        <dbReference type="ARBA" id="ARBA00022694"/>
    </source>
</evidence>
<comment type="similarity">
    <text evidence="10">In the N-terminal section; belongs to the methyltransferase superfamily. tRNA (mnm(5)s(2)U34)-methyltransferase family.</text>
</comment>
<dbReference type="Gene3D" id="3.50.50.60">
    <property type="entry name" value="FAD/NAD(P)-binding domain"/>
    <property type="match status" value="1"/>
</dbReference>
<evidence type="ECO:0000256" key="7">
    <source>
        <dbReference type="ARBA" id="ARBA00022827"/>
    </source>
</evidence>
<feature type="region of interest" description="tRNA (mnm(5)s(2)U34)-methyltransferase" evidence="10">
    <location>
        <begin position="1"/>
        <end position="245"/>
    </location>
</feature>
<evidence type="ECO:0000256" key="10">
    <source>
        <dbReference type="HAMAP-Rule" id="MF_01102"/>
    </source>
</evidence>
<evidence type="ECO:0000256" key="9">
    <source>
        <dbReference type="ARBA" id="ARBA00023268"/>
    </source>
</evidence>
<keyword evidence="6 10" id="KW-0819">tRNA processing</keyword>
<dbReference type="InterPro" id="IPR047785">
    <property type="entry name" value="tRNA_MNMC2"/>
</dbReference>
<dbReference type="NCBIfam" id="NF002481">
    <property type="entry name" value="PRK01747.1-2"/>
    <property type="match status" value="1"/>
</dbReference>
<evidence type="ECO:0000256" key="4">
    <source>
        <dbReference type="ARBA" id="ARBA00022679"/>
    </source>
</evidence>
<dbReference type="Pfam" id="PF05430">
    <property type="entry name" value="Methyltransf_30"/>
    <property type="match status" value="1"/>
</dbReference>
<keyword evidence="3 10" id="KW-0285">Flavoprotein</keyword>